<accession>A0A0R3QCZ3</accession>
<evidence type="ECO:0000313" key="2">
    <source>
        <dbReference type="Proteomes" id="UP000280834"/>
    </source>
</evidence>
<dbReference type="AlphaFoldDB" id="A0A0R3QCZ3"/>
<evidence type="ECO:0000313" key="3">
    <source>
        <dbReference type="WBParaSite" id="BTMF_0000422301-mRNA-1"/>
    </source>
</evidence>
<name>A0A0R3QCZ3_9BILA</name>
<proteinExistence type="predicted"/>
<dbReference type="WBParaSite" id="BTMF_0000422301-mRNA-1">
    <property type="protein sequence ID" value="BTMF_0000422301-mRNA-1"/>
    <property type="gene ID" value="BTMF_0000422301"/>
</dbReference>
<keyword evidence="2" id="KW-1185">Reference proteome</keyword>
<gene>
    <name evidence="1" type="ORF">BTMF_LOCUS3525</name>
</gene>
<organism evidence="3">
    <name type="scientific">Brugia timori</name>
    <dbReference type="NCBI Taxonomy" id="42155"/>
    <lineage>
        <taxon>Eukaryota</taxon>
        <taxon>Metazoa</taxon>
        <taxon>Ecdysozoa</taxon>
        <taxon>Nematoda</taxon>
        <taxon>Chromadorea</taxon>
        <taxon>Rhabditida</taxon>
        <taxon>Spirurina</taxon>
        <taxon>Spiruromorpha</taxon>
        <taxon>Filarioidea</taxon>
        <taxon>Onchocercidae</taxon>
        <taxon>Brugia</taxon>
    </lineage>
</organism>
<protein>
    <submittedName>
        <fullName evidence="3">Ovule protein</fullName>
    </submittedName>
</protein>
<dbReference type="Proteomes" id="UP000280834">
    <property type="component" value="Unassembled WGS sequence"/>
</dbReference>
<evidence type="ECO:0000313" key="1">
    <source>
        <dbReference type="EMBL" id="VDO14968.1"/>
    </source>
</evidence>
<reference evidence="3" key="1">
    <citation type="submission" date="2017-02" db="UniProtKB">
        <authorList>
            <consortium name="WormBaseParasite"/>
        </authorList>
    </citation>
    <scope>IDENTIFICATION</scope>
</reference>
<dbReference type="EMBL" id="UZAG01003199">
    <property type="protein sequence ID" value="VDO14968.1"/>
    <property type="molecule type" value="Genomic_DNA"/>
</dbReference>
<reference evidence="1 2" key="2">
    <citation type="submission" date="2018-11" db="EMBL/GenBank/DDBJ databases">
        <authorList>
            <consortium name="Pathogen Informatics"/>
        </authorList>
    </citation>
    <scope>NUCLEOTIDE SEQUENCE [LARGE SCALE GENOMIC DNA]</scope>
</reference>
<sequence>TFILIISFSLDDTITELAVAVSTAKPTRFHFKELGYTSGVCYVIID</sequence>